<keyword evidence="5 9" id="KW-0653">Protein transport</keyword>
<dbReference type="EMBL" id="JBBNGS010000004">
    <property type="protein sequence ID" value="MEQ2637287.1"/>
    <property type="molecule type" value="Genomic_DNA"/>
</dbReference>
<feature type="compositionally biased region" description="Basic and acidic residues" evidence="10">
    <location>
        <begin position="41"/>
        <end position="54"/>
    </location>
</feature>
<dbReference type="InterPro" id="IPR005807">
    <property type="entry name" value="SecE_bac"/>
</dbReference>
<evidence type="ECO:0000256" key="3">
    <source>
        <dbReference type="ARBA" id="ARBA00022475"/>
    </source>
</evidence>
<reference evidence="11 12" key="1">
    <citation type="submission" date="2024-04" db="EMBL/GenBank/DDBJ databases">
        <title>Human intestinal bacterial collection.</title>
        <authorList>
            <person name="Pauvert C."/>
            <person name="Hitch T.C.A."/>
            <person name="Clavel T."/>
        </authorList>
    </citation>
    <scope>NUCLEOTIDE SEQUENCE [LARGE SCALE GENOMIC DNA]</scope>
    <source>
        <strain evidence="11 12">CLA-AA-H197</strain>
    </source>
</reference>
<comment type="caution">
    <text evidence="11">The sequence shown here is derived from an EMBL/GenBank/DDBJ whole genome shotgun (WGS) entry which is preliminary data.</text>
</comment>
<evidence type="ECO:0000256" key="8">
    <source>
        <dbReference type="ARBA" id="ARBA00023136"/>
    </source>
</evidence>
<dbReference type="RefSeq" id="WP_117205685.1">
    <property type="nucleotide sequence ID" value="NZ_DBFAUV010000028.1"/>
</dbReference>
<keyword evidence="3 9" id="KW-1003">Cell membrane</keyword>
<protein>
    <recommendedName>
        <fullName evidence="9">Protein translocase subunit SecE</fullName>
    </recommendedName>
</protein>
<feature type="compositionally biased region" description="Low complexity" evidence="10">
    <location>
        <begin position="25"/>
        <end position="40"/>
    </location>
</feature>
<feature type="transmembrane region" description="Helical" evidence="9">
    <location>
        <begin position="88"/>
        <end position="115"/>
    </location>
</feature>
<evidence type="ECO:0000256" key="10">
    <source>
        <dbReference type="SAM" id="MobiDB-lite"/>
    </source>
</evidence>
<keyword evidence="8 9" id="KW-0472">Membrane</keyword>
<evidence type="ECO:0000256" key="7">
    <source>
        <dbReference type="ARBA" id="ARBA00023010"/>
    </source>
</evidence>
<dbReference type="HAMAP" id="MF_00422">
    <property type="entry name" value="SecE"/>
    <property type="match status" value="1"/>
</dbReference>
<keyword evidence="4 9" id="KW-0812">Transmembrane</keyword>
<dbReference type="Pfam" id="PF00584">
    <property type="entry name" value="SecE"/>
    <property type="match status" value="1"/>
</dbReference>
<dbReference type="InterPro" id="IPR038379">
    <property type="entry name" value="SecE_sf"/>
</dbReference>
<feature type="compositionally biased region" description="Basic and acidic residues" evidence="10">
    <location>
        <begin position="14"/>
        <end position="24"/>
    </location>
</feature>
<comment type="similarity">
    <text evidence="9">Belongs to the SecE/SEC61-gamma family.</text>
</comment>
<feature type="region of interest" description="Disordered" evidence="10">
    <location>
        <begin position="1"/>
        <end position="54"/>
    </location>
</feature>
<dbReference type="Proteomes" id="UP001478817">
    <property type="component" value="Unassembled WGS sequence"/>
</dbReference>
<keyword evidence="7 9" id="KW-0811">Translocation</keyword>
<dbReference type="PANTHER" id="PTHR33910">
    <property type="entry name" value="PROTEIN TRANSLOCASE SUBUNIT SECE"/>
    <property type="match status" value="1"/>
</dbReference>
<dbReference type="GeneID" id="98644323"/>
<evidence type="ECO:0000256" key="1">
    <source>
        <dbReference type="ARBA" id="ARBA00004370"/>
    </source>
</evidence>
<proteinExistence type="inferred from homology"/>
<accession>A0ABV1IEF3</accession>
<dbReference type="PRINTS" id="PR01650">
    <property type="entry name" value="SECETRNLCASE"/>
</dbReference>
<comment type="subunit">
    <text evidence="9">Component of the Sec protein translocase complex. Heterotrimer consisting of SecY, SecE and SecG subunits. The heterotrimers can form oligomers, although 1 heterotrimer is thought to be able to translocate proteins. Interacts with the ribosome. Interacts with SecDF, and other proteins may be involved. Interacts with SecA.</text>
</comment>
<keyword evidence="6 9" id="KW-1133">Transmembrane helix</keyword>
<gene>
    <name evidence="9 11" type="primary">secE</name>
    <name evidence="11" type="ORF">AAAT05_02835</name>
</gene>
<evidence type="ECO:0000313" key="12">
    <source>
        <dbReference type="Proteomes" id="UP001478817"/>
    </source>
</evidence>
<feature type="compositionally biased region" description="Basic residues" evidence="10">
    <location>
        <begin position="1"/>
        <end position="13"/>
    </location>
</feature>
<name>A0ABV1IEF3_9ACTN</name>
<keyword evidence="12" id="KW-1185">Reference proteome</keyword>
<evidence type="ECO:0000313" key="11">
    <source>
        <dbReference type="EMBL" id="MEQ2637287.1"/>
    </source>
</evidence>
<keyword evidence="2 9" id="KW-0813">Transport</keyword>
<dbReference type="NCBIfam" id="TIGR00964">
    <property type="entry name" value="secE_bact"/>
    <property type="match status" value="1"/>
</dbReference>
<evidence type="ECO:0000256" key="6">
    <source>
        <dbReference type="ARBA" id="ARBA00022989"/>
    </source>
</evidence>
<dbReference type="Gene3D" id="1.20.5.1030">
    <property type="entry name" value="Preprotein translocase secy subunit"/>
    <property type="match status" value="1"/>
</dbReference>
<comment type="function">
    <text evidence="9">Essential subunit of the Sec protein translocation channel SecYEG. Clamps together the 2 halves of SecY. May contact the channel plug during translocation.</text>
</comment>
<evidence type="ECO:0000256" key="5">
    <source>
        <dbReference type="ARBA" id="ARBA00022927"/>
    </source>
</evidence>
<organism evidence="11 12">
    <name type="scientific">Paratractidigestivibacter faecalis</name>
    <dbReference type="NCBI Taxonomy" id="2292441"/>
    <lineage>
        <taxon>Bacteria</taxon>
        <taxon>Bacillati</taxon>
        <taxon>Actinomycetota</taxon>
        <taxon>Coriobacteriia</taxon>
        <taxon>Coriobacteriales</taxon>
        <taxon>Atopobiaceae</taxon>
        <taxon>Paratractidigestivibacter</taxon>
    </lineage>
</organism>
<evidence type="ECO:0000256" key="9">
    <source>
        <dbReference type="HAMAP-Rule" id="MF_00422"/>
    </source>
</evidence>
<comment type="subcellular location">
    <subcellularLocation>
        <location evidence="9">Cell membrane</location>
        <topology evidence="9">Single-pass membrane protein</topology>
    </subcellularLocation>
    <subcellularLocation>
        <location evidence="1">Membrane</location>
    </subcellularLocation>
</comment>
<evidence type="ECO:0000256" key="4">
    <source>
        <dbReference type="ARBA" id="ARBA00022692"/>
    </source>
</evidence>
<sequence>MANKDRNKRSARKARAEERAKREAQLAAQPASSSNASQAKAESKAKASKKSDKKPGFFRRIANWFGDVRTEMHKVVWPSKDELKTYTVAIIAMLVVFGVVIWLVDTGIVALIAGFTGLRG</sequence>
<evidence type="ECO:0000256" key="2">
    <source>
        <dbReference type="ARBA" id="ARBA00022448"/>
    </source>
</evidence>
<dbReference type="PANTHER" id="PTHR33910:SF1">
    <property type="entry name" value="PROTEIN TRANSLOCASE SUBUNIT SECE"/>
    <property type="match status" value="1"/>
</dbReference>
<dbReference type="InterPro" id="IPR001901">
    <property type="entry name" value="Translocase_SecE/Sec61-g"/>
</dbReference>